<name>A0A4Y2Q2T7_ARAVE</name>
<evidence type="ECO:0008006" key="3">
    <source>
        <dbReference type="Google" id="ProtNLM"/>
    </source>
</evidence>
<accession>A0A4Y2Q2T7</accession>
<sequence length="182" mass="21155">MKQLFLLIPQTLLFHQKKTHRIESVLTHDAPLPWPNISSEPINEFITVGYVVMAFPALFPTGAADLRSLHQASVSPLEYFQHLFKYKDCRFARNPRSVFLAMDNTNRWSSLQNGKICLQRNTDISNLTAAQLKDKFREDPGLMYRLMCFNSSIRARQLTGDLVAEIYSIWFNSWDQQRFSSH</sequence>
<reference evidence="1 2" key="1">
    <citation type="journal article" date="2019" name="Sci. Rep.">
        <title>Orb-weaving spider Araneus ventricosus genome elucidates the spidroin gene catalogue.</title>
        <authorList>
            <person name="Kono N."/>
            <person name="Nakamura H."/>
            <person name="Ohtoshi R."/>
            <person name="Moran D.A.P."/>
            <person name="Shinohara A."/>
            <person name="Yoshida Y."/>
            <person name="Fujiwara M."/>
            <person name="Mori M."/>
            <person name="Tomita M."/>
            <person name="Arakawa K."/>
        </authorList>
    </citation>
    <scope>NUCLEOTIDE SEQUENCE [LARGE SCALE GENOMIC DNA]</scope>
</reference>
<gene>
    <name evidence="1" type="ORF">AVEN_187353_1</name>
</gene>
<evidence type="ECO:0000313" key="2">
    <source>
        <dbReference type="Proteomes" id="UP000499080"/>
    </source>
</evidence>
<proteinExistence type="predicted"/>
<comment type="caution">
    <text evidence="1">The sequence shown here is derived from an EMBL/GenBank/DDBJ whole genome shotgun (WGS) entry which is preliminary data.</text>
</comment>
<protein>
    <recommendedName>
        <fullName evidence="3">Helitron helicase-like domain-containing protein</fullName>
    </recommendedName>
</protein>
<evidence type="ECO:0000313" key="1">
    <source>
        <dbReference type="EMBL" id="GBN58475.1"/>
    </source>
</evidence>
<keyword evidence="2" id="KW-1185">Reference proteome</keyword>
<dbReference type="OrthoDB" id="8196283at2759"/>
<dbReference type="AlphaFoldDB" id="A0A4Y2Q2T7"/>
<dbReference type="EMBL" id="BGPR01012936">
    <property type="protein sequence ID" value="GBN58475.1"/>
    <property type="molecule type" value="Genomic_DNA"/>
</dbReference>
<organism evidence="1 2">
    <name type="scientific">Araneus ventricosus</name>
    <name type="common">Orbweaver spider</name>
    <name type="synonym">Epeira ventricosa</name>
    <dbReference type="NCBI Taxonomy" id="182803"/>
    <lineage>
        <taxon>Eukaryota</taxon>
        <taxon>Metazoa</taxon>
        <taxon>Ecdysozoa</taxon>
        <taxon>Arthropoda</taxon>
        <taxon>Chelicerata</taxon>
        <taxon>Arachnida</taxon>
        <taxon>Araneae</taxon>
        <taxon>Araneomorphae</taxon>
        <taxon>Entelegynae</taxon>
        <taxon>Araneoidea</taxon>
        <taxon>Araneidae</taxon>
        <taxon>Araneus</taxon>
    </lineage>
</organism>
<dbReference type="Proteomes" id="UP000499080">
    <property type="component" value="Unassembled WGS sequence"/>
</dbReference>